<feature type="compositionally biased region" description="Acidic residues" evidence="8">
    <location>
        <begin position="826"/>
        <end position="843"/>
    </location>
</feature>
<accession>A0A507BUM1</accession>
<dbReference type="PANTHER" id="PTHR10527">
    <property type="entry name" value="IMPORTIN BETA"/>
    <property type="match status" value="1"/>
</dbReference>
<reference evidence="11 12" key="1">
    <citation type="journal article" date="2019" name="Sci. Rep.">
        <title>Comparative genomics of chytrid fungi reveal insights into the obligate biotrophic and pathogenic lifestyle of Synchytrium endobioticum.</title>
        <authorList>
            <person name="van de Vossenberg B.T.L.H."/>
            <person name="Warris S."/>
            <person name="Nguyen H.D.T."/>
            <person name="van Gent-Pelzer M.P.E."/>
            <person name="Joly D.L."/>
            <person name="van de Geest H.C."/>
            <person name="Bonants P.J.M."/>
            <person name="Smith D.S."/>
            <person name="Levesque C.A."/>
            <person name="van der Lee T.A.J."/>
        </authorList>
    </citation>
    <scope>NUCLEOTIDE SEQUENCE [LARGE SCALE GENOMIC DNA]</scope>
    <source>
        <strain evidence="11 12">JEL517</strain>
    </source>
</reference>
<dbReference type="AlphaFoldDB" id="A0A507BUM1"/>
<keyword evidence="7" id="KW-0539">Nucleus</keyword>
<keyword evidence="6" id="KW-0653">Protein transport</keyword>
<evidence type="ECO:0000256" key="2">
    <source>
        <dbReference type="ARBA" id="ARBA00004496"/>
    </source>
</evidence>
<dbReference type="InterPro" id="IPR057672">
    <property type="entry name" value="TPR_IPO4/5"/>
</dbReference>
<dbReference type="Pfam" id="PF18829">
    <property type="entry name" value="Importin_rep_6"/>
    <property type="match status" value="1"/>
</dbReference>
<feature type="region of interest" description="Disordered" evidence="8">
    <location>
        <begin position="823"/>
        <end position="843"/>
    </location>
</feature>
<dbReference type="InterPro" id="IPR016024">
    <property type="entry name" value="ARM-type_fold"/>
</dbReference>
<evidence type="ECO:0000256" key="7">
    <source>
        <dbReference type="ARBA" id="ARBA00023242"/>
    </source>
</evidence>
<evidence type="ECO:0000313" key="12">
    <source>
        <dbReference type="Proteomes" id="UP000319731"/>
    </source>
</evidence>
<dbReference type="InterPro" id="IPR058584">
    <property type="entry name" value="IMB1_TNPO1-like_TPR"/>
</dbReference>
<evidence type="ECO:0000256" key="1">
    <source>
        <dbReference type="ARBA" id="ARBA00004123"/>
    </source>
</evidence>
<dbReference type="GeneID" id="42006798"/>
<keyword evidence="12" id="KW-1185">Reference proteome</keyword>
<evidence type="ECO:0000259" key="10">
    <source>
        <dbReference type="Pfam" id="PF25780"/>
    </source>
</evidence>
<dbReference type="InterPro" id="IPR040122">
    <property type="entry name" value="Importin_beta"/>
</dbReference>
<dbReference type="Gene3D" id="1.25.10.10">
    <property type="entry name" value="Leucine-rich Repeat Variant"/>
    <property type="match status" value="1"/>
</dbReference>
<dbReference type="Pfam" id="PF13513">
    <property type="entry name" value="HEAT_EZ"/>
    <property type="match status" value="1"/>
</dbReference>
<evidence type="ECO:0000256" key="5">
    <source>
        <dbReference type="ARBA" id="ARBA00022737"/>
    </source>
</evidence>
<feature type="domain" description="IPO4/5-like TPR repeats" evidence="10">
    <location>
        <begin position="119"/>
        <end position="273"/>
    </location>
</feature>
<evidence type="ECO:0008006" key="13">
    <source>
        <dbReference type="Google" id="ProtNLM"/>
    </source>
</evidence>
<organism evidence="11 12">
    <name type="scientific">Synchytrium microbalum</name>
    <dbReference type="NCBI Taxonomy" id="1806994"/>
    <lineage>
        <taxon>Eukaryota</taxon>
        <taxon>Fungi</taxon>
        <taxon>Fungi incertae sedis</taxon>
        <taxon>Chytridiomycota</taxon>
        <taxon>Chytridiomycota incertae sedis</taxon>
        <taxon>Chytridiomycetes</taxon>
        <taxon>Synchytriales</taxon>
        <taxon>Synchytriaceae</taxon>
        <taxon>Synchytrium</taxon>
    </lineage>
</organism>
<evidence type="ECO:0000256" key="8">
    <source>
        <dbReference type="SAM" id="MobiDB-lite"/>
    </source>
</evidence>
<comment type="caution">
    <text evidence="11">The sequence shown here is derived from an EMBL/GenBank/DDBJ whole genome shotgun (WGS) entry which is preliminary data.</text>
</comment>
<dbReference type="EMBL" id="QEAO01000052">
    <property type="protein sequence ID" value="TPX30988.1"/>
    <property type="molecule type" value="Genomic_DNA"/>
</dbReference>
<name>A0A507BUM1_9FUNG</name>
<evidence type="ECO:0000259" key="9">
    <source>
        <dbReference type="Pfam" id="PF25574"/>
    </source>
</evidence>
<evidence type="ECO:0000256" key="6">
    <source>
        <dbReference type="ARBA" id="ARBA00022927"/>
    </source>
</evidence>
<dbReference type="GO" id="GO:0006606">
    <property type="term" value="P:protein import into nucleus"/>
    <property type="evidence" value="ECO:0007669"/>
    <property type="project" value="InterPro"/>
</dbReference>
<evidence type="ECO:0000256" key="4">
    <source>
        <dbReference type="ARBA" id="ARBA00022490"/>
    </source>
</evidence>
<keyword evidence="5" id="KW-0677">Repeat</keyword>
<dbReference type="InterPro" id="IPR011989">
    <property type="entry name" value="ARM-like"/>
</dbReference>
<dbReference type="Pfam" id="PF25780">
    <property type="entry name" value="TPR_IPO5"/>
    <property type="match status" value="1"/>
</dbReference>
<dbReference type="Pfam" id="PF18808">
    <property type="entry name" value="Importin_rep_4"/>
    <property type="match status" value="1"/>
</dbReference>
<dbReference type="RefSeq" id="XP_031022518.1">
    <property type="nucleotide sequence ID" value="XM_031171501.1"/>
</dbReference>
<evidence type="ECO:0000256" key="3">
    <source>
        <dbReference type="ARBA" id="ARBA00022448"/>
    </source>
</evidence>
<proteinExistence type="predicted"/>
<comment type="subcellular location">
    <subcellularLocation>
        <location evidence="2">Cytoplasm</location>
    </subcellularLocation>
    <subcellularLocation>
        <location evidence="1">Nucleus</location>
    </subcellularLocation>
</comment>
<keyword evidence="3" id="KW-0813">Transport</keyword>
<dbReference type="Proteomes" id="UP000319731">
    <property type="component" value="Unassembled WGS sequence"/>
</dbReference>
<dbReference type="GO" id="GO:0005634">
    <property type="term" value="C:nucleus"/>
    <property type="evidence" value="ECO:0007669"/>
    <property type="project" value="UniProtKB-SubCell"/>
</dbReference>
<dbReference type="GO" id="GO:0005737">
    <property type="term" value="C:cytoplasm"/>
    <property type="evidence" value="ECO:0007669"/>
    <property type="project" value="UniProtKB-SubCell"/>
</dbReference>
<evidence type="ECO:0000313" key="11">
    <source>
        <dbReference type="EMBL" id="TPX30988.1"/>
    </source>
</evidence>
<dbReference type="OrthoDB" id="543373at2759"/>
<keyword evidence="4" id="KW-0963">Cytoplasm</keyword>
<sequence>MANIHMIEQALSPEILSQLVQVLNKLVAEVDNKQRAATEDELNNNWLHAQPGLLLSGLANILRSHPDPTMRSFAAIILRRCALRSPVISQDSLAYWLTVGDQVTSYVKTELLRSLAEEQEASVRRKVCDTIAEIVKYMLLKSLVWGELIEAVYQCTRAPTADHRESAMRILAAVPGLITSQEVEAVKNVFQTAFQDPNVDVQMTAFKAYVSYLLDTNAESRQAASSLIPTALSAMHSALEAKAETQVMESLSYFIDLAEFYPKTLRPVMPRLVPYMIQIMSTTTLEAGTRHTALELLLTLAESASAMMRKQDSFAKTIIPQLLEWMADVDDDQEWYTTTDLEDMDNEDFCMVGEQAMDRLARCIGGKTVVPITFSLIPKMISSPEWQKRYSALMAISSIGEGCIKIIEPELANVLSLVAPYIRDPHPRVRYAACNTLGQMSTDFAPTVQETYHALVVPALLAAMEDVQFPRVQAHAACALVNFTEDAEKQHLEPYLDGIFQRLLVLLNTDKMYLQEQAITSIATVADSAGDKFIKYYGAIMPLLIGALRQATQKELRLLRGKAMECASLIALAVGKDMFAPNAAELIDLLKTTQAGITEQDDPQSSYLLAAWARICKTLGHDFAPYLDIVMPPLLKSAQIKPDFAVCETEEEILEKFEDGDNWQFVEVEGQRIGIKTDLLEEKCTAVEMVMCYARELGAEFDRYVDTILSIVIPLLKFYFHDGVRLASAAVIPQLFESMRKANAAPARVSAHWDNVSTNLMEVINQEIDPSFLCQFYVTFTECIECLGPNCLSPQMLESYTQTLKSELQEHFKRIAENARARKDEDFDAEDEEGLAESQEDDDSLLSEFSKSLQMVIKLHGAAYLPCFEGLLIPILQEYQTSSSEAARQFAVCAWDDVIEYMGPISFSYHNRFWEVLVRSLQDTSVEVRQAAAYGVGQAAQHGGPSFAPLCTAAIPNLFALVNIPDARSEENVLPTENAISAVGKICKYYGSSFDVNPVLGAWLLVLPVIEDQQEAPFVYEYLIELIESNNGVILGQSNANIPRLIGIFAHALTVEELVSDELSSRMAALLKSMIAAVGSPVLEPIWASLPEDKRRMLTQKGIFS</sequence>
<dbReference type="Pfam" id="PF25574">
    <property type="entry name" value="TPR_IMB1"/>
    <property type="match status" value="1"/>
</dbReference>
<protein>
    <recommendedName>
        <fullName evidence="13">TOG domain-containing protein</fullName>
    </recommendedName>
</protein>
<dbReference type="SUPFAM" id="SSF48371">
    <property type="entry name" value="ARM repeat"/>
    <property type="match status" value="2"/>
</dbReference>
<gene>
    <name evidence="11" type="ORF">SmJEL517_g05575</name>
</gene>
<feature type="domain" description="Importin subunit beta-1/Transportin-1-like TPR repeats" evidence="9">
    <location>
        <begin position="471"/>
        <end position="641"/>
    </location>
</feature>
<dbReference type="STRING" id="1806994.A0A507BUM1"/>
<dbReference type="InterPro" id="IPR041389">
    <property type="entry name" value="Importin_rep_6"/>
</dbReference>
<dbReference type="InterPro" id="IPR041653">
    <property type="entry name" value="Importin_rep_4"/>
</dbReference>